<keyword evidence="2" id="KW-0732">Signal</keyword>
<dbReference type="PROSITE" id="PS51272">
    <property type="entry name" value="SLH"/>
    <property type="match status" value="2"/>
</dbReference>
<feature type="domain" description="SLH" evidence="3">
    <location>
        <begin position="400"/>
        <end position="457"/>
    </location>
</feature>
<organism evidence="4 5">
    <name type="scientific">Agathobaculum butyriciproducens</name>
    <dbReference type="NCBI Taxonomy" id="1628085"/>
    <lineage>
        <taxon>Bacteria</taxon>
        <taxon>Bacillati</taxon>
        <taxon>Bacillota</taxon>
        <taxon>Clostridia</taxon>
        <taxon>Eubacteriales</taxon>
        <taxon>Butyricicoccaceae</taxon>
        <taxon>Agathobaculum</taxon>
    </lineage>
</organism>
<dbReference type="GeneID" id="98661336"/>
<evidence type="ECO:0000313" key="5">
    <source>
        <dbReference type="Proteomes" id="UP001298753"/>
    </source>
</evidence>
<evidence type="ECO:0000256" key="1">
    <source>
        <dbReference type="ARBA" id="ARBA00022737"/>
    </source>
</evidence>
<gene>
    <name evidence="4" type="ORF">LKD22_02340</name>
</gene>
<keyword evidence="1" id="KW-0677">Repeat</keyword>
<evidence type="ECO:0000256" key="2">
    <source>
        <dbReference type="SAM" id="SignalP"/>
    </source>
</evidence>
<name>A0AAW4VY68_9FIRM</name>
<evidence type="ECO:0000313" key="4">
    <source>
        <dbReference type="EMBL" id="MCC2175981.1"/>
    </source>
</evidence>
<keyword evidence="5" id="KW-1185">Reference proteome</keyword>
<feature type="chain" id="PRO_5043969266" evidence="2">
    <location>
        <begin position="24"/>
        <end position="457"/>
    </location>
</feature>
<proteinExistence type="predicted"/>
<dbReference type="InterPro" id="IPR001119">
    <property type="entry name" value="SLH_dom"/>
</dbReference>
<feature type="signal peptide" evidence="2">
    <location>
        <begin position="1"/>
        <end position="23"/>
    </location>
</feature>
<accession>A0AAW4VY68</accession>
<dbReference type="EMBL" id="JAJEPX010000003">
    <property type="protein sequence ID" value="MCC2175981.1"/>
    <property type="molecule type" value="Genomic_DNA"/>
</dbReference>
<dbReference type="AlphaFoldDB" id="A0AAW4VY68"/>
<reference evidence="4 5" key="1">
    <citation type="submission" date="2021-10" db="EMBL/GenBank/DDBJ databases">
        <title>Anaerobic single-cell dispensing facilitates the cultivation of human gut bacteria.</title>
        <authorList>
            <person name="Afrizal A."/>
        </authorList>
    </citation>
    <scope>NUCLEOTIDE SEQUENCE [LARGE SCALE GENOMIC DNA]</scope>
    <source>
        <strain evidence="4 5">CLA-AA-H270</strain>
    </source>
</reference>
<comment type="caution">
    <text evidence="4">The sequence shown here is derived from an EMBL/GenBank/DDBJ whole genome shotgun (WGS) entry which is preliminary data.</text>
</comment>
<dbReference type="Proteomes" id="UP001298753">
    <property type="component" value="Unassembled WGS sequence"/>
</dbReference>
<sequence length="457" mass="51097">MKRFQKALLGVVVSGALLFSAQAAELSSSAQDTLQSAMTKVQQEIKDYGQVKTLGFTGENCEIILSNLNAKQYLVNLTADSTHTYGILDKATGKLVVPVEYDYYIALDGTETLVSQYDADHHPNYWFADETGKLTPMKLPSGYELATYEPNSNVFVLFKNVKKPVYDPYSGDGPTTQVEDVTFCALADKDMNIILDDIDMVPDWYADFFIAKTGSTKWERIDKSNTSGNGTYGLFDPKTEKFVGKHDFNQIFWYDQHFIGTRNKGTQSYLLDGKGGETLLPANVKEYSSWAKTEVTAAGEHGLTESFSYPRLDITRENFTMLAMNLYNKIYPNKEIPALETKFTDCRNDPNVNNAAALGIVTGYEDGTFRPYKTISRQEAAAMLDRLYQVLGGKTDVVSEKAFADDAKIGDWARGSVYAMRQTGIMQGKENNQFCPTDGYTAEQSIVTIERMYQIIK</sequence>
<protein>
    <submittedName>
        <fullName evidence="4">S-layer homology domain-containing protein</fullName>
    </submittedName>
</protein>
<dbReference type="RefSeq" id="WP_227600121.1">
    <property type="nucleotide sequence ID" value="NZ_JAJEPX010000003.1"/>
</dbReference>
<feature type="domain" description="SLH" evidence="3">
    <location>
        <begin position="335"/>
        <end position="398"/>
    </location>
</feature>
<evidence type="ECO:0000259" key="3">
    <source>
        <dbReference type="PROSITE" id="PS51272"/>
    </source>
</evidence>
<dbReference type="Pfam" id="PF00395">
    <property type="entry name" value="SLH"/>
    <property type="match status" value="2"/>
</dbReference>